<dbReference type="InterPro" id="IPR032710">
    <property type="entry name" value="NTF2-like_dom_sf"/>
</dbReference>
<proteinExistence type="predicted"/>
<dbReference type="SUPFAM" id="SSF54427">
    <property type="entry name" value="NTF2-like"/>
    <property type="match status" value="1"/>
</dbReference>
<dbReference type="Gene3D" id="3.10.450.50">
    <property type="match status" value="1"/>
</dbReference>
<sequence length="137" mass="14879">MNTGAEFREAVEAMDVEGMKACLAEDVVFYSPVAFKGYHSKLVVSTLLEHVSQVFEDFKYVDEIEQGPSHMLRFRARVGELEIEGVDLLDLGDDGLIKTFTVMVRPLKAAIALAQAMGARIEAGGGVPQEPGTDSDS</sequence>
<accession>A0A6J7ED16</accession>
<dbReference type="EMBL" id="CAFBLU010000022">
    <property type="protein sequence ID" value="CAB4879120.1"/>
    <property type="molecule type" value="Genomic_DNA"/>
</dbReference>
<name>A0A6J7ED16_9ZZZZ</name>
<evidence type="ECO:0000313" key="2">
    <source>
        <dbReference type="EMBL" id="CAB4879120.1"/>
    </source>
</evidence>
<evidence type="ECO:0000259" key="1">
    <source>
        <dbReference type="Pfam" id="PF12680"/>
    </source>
</evidence>
<dbReference type="AlphaFoldDB" id="A0A6J7ED16"/>
<dbReference type="Pfam" id="PF12680">
    <property type="entry name" value="SnoaL_2"/>
    <property type="match status" value="1"/>
</dbReference>
<protein>
    <submittedName>
        <fullName evidence="2">Unannotated protein</fullName>
    </submittedName>
</protein>
<gene>
    <name evidence="2" type="ORF">UFOPK3444_01225</name>
</gene>
<organism evidence="2">
    <name type="scientific">freshwater metagenome</name>
    <dbReference type="NCBI Taxonomy" id="449393"/>
    <lineage>
        <taxon>unclassified sequences</taxon>
        <taxon>metagenomes</taxon>
        <taxon>ecological metagenomes</taxon>
    </lineage>
</organism>
<reference evidence="2" key="1">
    <citation type="submission" date="2020-05" db="EMBL/GenBank/DDBJ databases">
        <authorList>
            <person name="Chiriac C."/>
            <person name="Salcher M."/>
            <person name="Ghai R."/>
            <person name="Kavagutti S V."/>
        </authorList>
    </citation>
    <scope>NUCLEOTIDE SEQUENCE</scope>
</reference>
<dbReference type="InterPro" id="IPR037401">
    <property type="entry name" value="SnoaL-like"/>
</dbReference>
<feature type="domain" description="SnoaL-like" evidence="1">
    <location>
        <begin position="6"/>
        <end position="98"/>
    </location>
</feature>